<dbReference type="SUPFAM" id="SSF81383">
    <property type="entry name" value="F-box domain"/>
    <property type="match status" value="1"/>
</dbReference>
<keyword evidence="3" id="KW-1185">Reference proteome</keyword>
<proteinExistence type="predicted"/>
<dbReference type="EMBL" id="CM009293">
    <property type="protein sequence ID" value="PNT39375.1"/>
    <property type="molecule type" value="Genomic_DNA"/>
</dbReference>
<dbReference type="InterPro" id="IPR053772">
    <property type="entry name" value="At1g61320/At1g61330-like"/>
</dbReference>
<dbReference type="InterPro" id="IPR055357">
    <property type="entry name" value="LRR_At1g61320_AtMIF1"/>
</dbReference>
<name>A0A2K2APB8_POPTR</name>
<dbReference type="AlphaFoldDB" id="A0A2K2APB8"/>
<accession>A0A2K2APB8</accession>
<dbReference type="InParanoid" id="A0A2K2APB8"/>
<sequence length="490" mass="56516">MASAEIVRQTLIIEISRKRVKRLYLGNTSDTNHSVILPDDVLDKILAFLPIKKAMQIGILSSRFNHSWIFSRRLHFDNDFARGRSPENFKSMVNKVFDQHAGSSILSFRLSFDADGEGFLVEKWIKKAIEKGVEELELLFYVIGINFEGGGPVKLISDVYDVESIKILKLSFCQLDLPPEFKGLHFLSTLVLRKIIVTPTLIDNLFLNCLLLETLDIAQCYRIFHLKISTQNLKKFKELKVGDCPEILMIDIDAPTLHAIHYCGHVCFIKFTNIPEVKDVMLNFGPSKGFTGTFQVRNLVYDLYNIRVLTTTSTFLEGLTPKFMGGTLTEMQFSFWNLIEFHLIMEGAMYCNPYDIVSFLKNCQYLEKIFIDLKDFNFVCGPYWELRNRQAFEQSHVSFHNLKFIKLYGFKFQKDELLLVKFLLGSAPGLEKLVLITPNKSRRVKVVTLNLQGFYQDIQSWKASSRVEIAVFEHSNDRSSVSPMHSKTWY</sequence>
<evidence type="ECO:0000313" key="3">
    <source>
        <dbReference type="Proteomes" id="UP000006729"/>
    </source>
</evidence>
<feature type="domain" description="At1g61320/AtMIF1 LRR" evidence="1">
    <location>
        <begin position="98"/>
        <end position="445"/>
    </location>
</feature>
<gene>
    <name evidence="2" type="ORF">POPTR_004G034500</name>
</gene>
<protein>
    <recommendedName>
        <fullName evidence="1">At1g61320/AtMIF1 LRR domain-containing protein</fullName>
    </recommendedName>
</protein>
<dbReference type="SUPFAM" id="SSF52058">
    <property type="entry name" value="L domain-like"/>
    <property type="match status" value="1"/>
</dbReference>
<dbReference type="STRING" id="3694.A0A2K2APB8"/>
<dbReference type="Gene3D" id="3.80.10.10">
    <property type="entry name" value="Ribonuclease Inhibitor"/>
    <property type="match status" value="1"/>
</dbReference>
<dbReference type="PANTHER" id="PTHR34145">
    <property type="entry name" value="OS02G0105600 PROTEIN"/>
    <property type="match status" value="1"/>
</dbReference>
<evidence type="ECO:0000259" key="1">
    <source>
        <dbReference type="Pfam" id="PF23622"/>
    </source>
</evidence>
<organism evidence="2 3">
    <name type="scientific">Populus trichocarpa</name>
    <name type="common">Western balsam poplar</name>
    <name type="synonym">Populus balsamifera subsp. trichocarpa</name>
    <dbReference type="NCBI Taxonomy" id="3694"/>
    <lineage>
        <taxon>Eukaryota</taxon>
        <taxon>Viridiplantae</taxon>
        <taxon>Streptophyta</taxon>
        <taxon>Embryophyta</taxon>
        <taxon>Tracheophyta</taxon>
        <taxon>Spermatophyta</taxon>
        <taxon>Magnoliopsida</taxon>
        <taxon>eudicotyledons</taxon>
        <taxon>Gunneridae</taxon>
        <taxon>Pentapetalae</taxon>
        <taxon>rosids</taxon>
        <taxon>fabids</taxon>
        <taxon>Malpighiales</taxon>
        <taxon>Salicaceae</taxon>
        <taxon>Saliceae</taxon>
        <taxon>Populus</taxon>
    </lineage>
</organism>
<dbReference type="InterPro" id="IPR036047">
    <property type="entry name" value="F-box-like_dom_sf"/>
</dbReference>
<dbReference type="InterPro" id="IPR032675">
    <property type="entry name" value="LRR_dom_sf"/>
</dbReference>
<dbReference type="Proteomes" id="UP000006729">
    <property type="component" value="Chromosome 4"/>
</dbReference>
<dbReference type="Pfam" id="PF23622">
    <property type="entry name" value="LRR_At1g61320_AtMIF1"/>
    <property type="match status" value="1"/>
</dbReference>
<evidence type="ECO:0000313" key="2">
    <source>
        <dbReference type="EMBL" id="PNT39375.1"/>
    </source>
</evidence>
<dbReference type="PANTHER" id="PTHR34145:SF77">
    <property type="match status" value="1"/>
</dbReference>
<reference evidence="2 3" key="1">
    <citation type="journal article" date="2006" name="Science">
        <title>The genome of black cottonwood, Populus trichocarpa (Torr. &amp; Gray).</title>
        <authorList>
            <person name="Tuskan G.A."/>
            <person name="Difazio S."/>
            <person name="Jansson S."/>
            <person name="Bohlmann J."/>
            <person name="Grigoriev I."/>
            <person name="Hellsten U."/>
            <person name="Putnam N."/>
            <person name="Ralph S."/>
            <person name="Rombauts S."/>
            <person name="Salamov A."/>
            <person name="Schein J."/>
            <person name="Sterck L."/>
            <person name="Aerts A."/>
            <person name="Bhalerao R.R."/>
            <person name="Bhalerao R.P."/>
            <person name="Blaudez D."/>
            <person name="Boerjan W."/>
            <person name="Brun A."/>
            <person name="Brunner A."/>
            <person name="Busov V."/>
            <person name="Campbell M."/>
            <person name="Carlson J."/>
            <person name="Chalot M."/>
            <person name="Chapman J."/>
            <person name="Chen G.L."/>
            <person name="Cooper D."/>
            <person name="Coutinho P.M."/>
            <person name="Couturier J."/>
            <person name="Covert S."/>
            <person name="Cronk Q."/>
            <person name="Cunningham R."/>
            <person name="Davis J."/>
            <person name="Degroeve S."/>
            <person name="Dejardin A."/>
            <person name="Depamphilis C."/>
            <person name="Detter J."/>
            <person name="Dirks B."/>
            <person name="Dubchak I."/>
            <person name="Duplessis S."/>
            <person name="Ehlting J."/>
            <person name="Ellis B."/>
            <person name="Gendler K."/>
            <person name="Goodstein D."/>
            <person name="Gribskov M."/>
            <person name="Grimwood J."/>
            <person name="Groover A."/>
            <person name="Gunter L."/>
            <person name="Hamberger B."/>
            <person name="Heinze B."/>
            <person name="Helariutta Y."/>
            <person name="Henrissat B."/>
            <person name="Holligan D."/>
            <person name="Holt R."/>
            <person name="Huang W."/>
            <person name="Islam-Faridi N."/>
            <person name="Jones S."/>
            <person name="Jones-Rhoades M."/>
            <person name="Jorgensen R."/>
            <person name="Joshi C."/>
            <person name="Kangasjarvi J."/>
            <person name="Karlsson J."/>
            <person name="Kelleher C."/>
            <person name="Kirkpatrick R."/>
            <person name="Kirst M."/>
            <person name="Kohler A."/>
            <person name="Kalluri U."/>
            <person name="Larimer F."/>
            <person name="Leebens-Mack J."/>
            <person name="Leple J.C."/>
            <person name="Locascio P."/>
            <person name="Lou Y."/>
            <person name="Lucas S."/>
            <person name="Martin F."/>
            <person name="Montanini B."/>
            <person name="Napoli C."/>
            <person name="Nelson D.R."/>
            <person name="Nelson C."/>
            <person name="Nieminen K."/>
            <person name="Nilsson O."/>
            <person name="Pereda V."/>
            <person name="Peter G."/>
            <person name="Philippe R."/>
            <person name="Pilate G."/>
            <person name="Poliakov A."/>
            <person name="Razumovskaya J."/>
            <person name="Richardson P."/>
            <person name="Rinaldi C."/>
            <person name="Ritland K."/>
            <person name="Rouze P."/>
            <person name="Ryaboy D."/>
            <person name="Schmutz J."/>
            <person name="Schrader J."/>
            <person name="Segerman B."/>
            <person name="Shin H."/>
            <person name="Siddiqui A."/>
            <person name="Sterky F."/>
            <person name="Terry A."/>
            <person name="Tsai C.J."/>
            <person name="Uberbacher E."/>
            <person name="Unneberg P."/>
            <person name="Vahala J."/>
            <person name="Wall K."/>
            <person name="Wessler S."/>
            <person name="Yang G."/>
            <person name="Yin T."/>
            <person name="Douglas C."/>
            <person name="Marra M."/>
            <person name="Sandberg G."/>
            <person name="Van de Peer Y."/>
            <person name="Rokhsar D."/>
        </authorList>
    </citation>
    <scope>NUCLEOTIDE SEQUENCE [LARGE SCALE GENOMIC DNA]</scope>
    <source>
        <strain evidence="3">cv. Nisqually</strain>
    </source>
</reference>